<organism evidence="3 4">
    <name type="scientific">Galdieria sulphuraria</name>
    <name type="common">Red alga</name>
    <dbReference type="NCBI Taxonomy" id="130081"/>
    <lineage>
        <taxon>Eukaryota</taxon>
        <taxon>Rhodophyta</taxon>
        <taxon>Bangiophyceae</taxon>
        <taxon>Galdieriales</taxon>
        <taxon>Galdieriaceae</taxon>
        <taxon>Galdieria</taxon>
    </lineage>
</organism>
<keyword evidence="1" id="KW-0175">Coiled coil</keyword>
<dbReference type="GeneID" id="17091352"/>
<evidence type="ECO:0000256" key="1">
    <source>
        <dbReference type="SAM" id="Coils"/>
    </source>
</evidence>
<name>M2Y9Q7_GALSU</name>
<dbReference type="EMBL" id="KB454484">
    <property type="protein sequence ID" value="EME32803.1"/>
    <property type="molecule type" value="Genomic_DNA"/>
</dbReference>
<feature type="coiled-coil region" evidence="1">
    <location>
        <begin position="198"/>
        <end position="243"/>
    </location>
</feature>
<feature type="compositionally biased region" description="Polar residues" evidence="2">
    <location>
        <begin position="409"/>
        <end position="424"/>
    </location>
</feature>
<evidence type="ECO:0000313" key="4">
    <source>
        <dbReference type="Proteomes" id="UP000030680"/>
    </source>
</evidence>
<dbReference type="OrthoDB" id="10407904at2759"/>
<dbReference type="RefSeq" id="XP_005709323.1">
    <property type="nucleotide sequence ID" value="XM_005709266.1"/>
</dbReference>
<accession>M2Y9Q7</accession>
<sequence>MERDSESSPQESCPIPTEMECFKEQMKELNKRINSLFQSEEQLRNRLQKVANEAENTRQNCLSKKKWQGSYPTRGKENSGGQVDAEYAKEVVSKLLGEMNKLRAYWMQEMQLRHCCQNELLEYKNLAAGMDASSVRTSEVLEYYKEQATRYKQTLLSTTKWCIWAVSETAEKMNTMVQASNHLKNFNATTDRIQIKLKVLYERNNEQTQRQNERLQRSLQDSNNQLSEKLDAVRNEIQWMTKALVNPSEQRNEELKQWLQGVKQEIRDQLKGIAEMDKGTGTNQESLKLLEDLKDIGLQLQNIGNKMEIEKGNGKRLAEVKTNSNSRNFKLIKWSNIESLQPNYCPFSVDKLSETTIVSIPPHMDANKFSVEPDAKEPQKINNSSAWKVFKIQSNRRVGAIHTRFQVDQDNSIRTSHNDTSSGFPTEVNKVPYPKSSHNRKKAPNRSKTTKGSKKQASKGESSANELLRIATKDKIEAAVVTTKQGNCDNLAKEQDLQTCNQIETVTSSSRQGEEVYRTLQKNDSKEQETRQKKQVKTKGTAQQKLEAAEQRKNCMFTNILSSSTDAQQVSKIVDEETALKQEAHSNHRIARSSKCFGKKRKSSIIDEYELTAETCSQKLPLSFFQSLQI</sequence>
<evidence type="ECO:0000256" key="2">
    <source>
        <dbReference type="SAM" id="MobiDB-lite"/>
    </source>
</evidence>
<reference evidence="4" key="1">
    <citation type="journal article" date="2013" name="Science">
        <title>Gene transfer from bacteria and archaea facilitated evolution of an extremophilic eukaryote.</title>
        <authorList>
            <person name="Schonknecht G."/>
            <person name="Chen W.H."/>
            <person name="Ternes C.M."/>
            <person name="Barbier G.G."/>
            <person name="Shrestha R.P."/>
            <person name="Stanke M."/>
            <person name="Brautigam A."/>
            <person name="Baker B.J."/>
            <person name="Banfield J.F."/>
            <person name="Garavito R.M."/>
            <person name="Carr K."/>
            <person name="Wilkerson C."/>
            <person name="Rensing S.A."/>
            <person name="Gagneul D."/>
            <person name="Dickenson N.E."/>
            <person name="Oesterhelt C."/>
            <person name="Lercher M.J."/>
            <person name="Weber A.P."/>
        </authorList>
    </citation>
    <scope>NUCLEOTIDE SEQUENCE [LARGE SCALE GENOMIC DNA]</scope>
    <source>
        <strain evidence="4">074W</strain>
    </source>
</reference>
<proteinExistence type="predicted"/>
<dbReference type="AlphaFoldDB" id="M2Y9Q7"/>
<dbReference type="Gramene" id="EME32803">
    <property type="protein sequence ID" value="EME32803"/>
    <property type="gene ID" value="Gasu_01620"/>
</dbReference>
<protein>
    <submittedName>
        <fullName evidence="3">Uncharacterized protein</fullName>
    </submittedName>
</protein>
<dbReference type="KEGG" id="gsl:Gasu_01620"/>
<feature type="region of interest" description="Disordered" evidence="2">
    <location>
        <begin position="409"/>
        <end position="466"/>
    </location>
</feature>
<evidence type="ECO:0000313" key="3">
    <source>
        <dbReference type="EMBL" id="EME32803.1"/>
    </source>
</evidence>
<feature type="compositionally biased region" description="Basic residues" evidence="2">
    <location>
        <begin position="437"/>
        <end position="457"/>
    </location>
</feature>
<feature type="region of interest" description="Disordered" evidence="2">
    <location>
        <begin position="508"/>
        <end position="543"/>
    </location>
</feature>
<dbReference type="Proteomes" id="UP000030680">
    <property type="component" value="Unassembled WGS sequence"/>
</dbReference>
<keyword evidence="4" id="KW-1185">Reference proteome</keyword>
<feature type="compositionally biased region" description="Basic and acidic residues" evidence="2">
    <location>
        <begin position="512"/>
        <end position="532"/>
    </location>
</feature>
<gene>
    <name evidence="3" type="ORF">Gasu_01620</name>
</gene>
<feature type="coiled-coil region" evidence="1">
    <location>
        <begin position="19"/>
        <end position="64"/>
    </location>
</feature>